<dbReference type="PIRSF" id="PIRSF006324">
    <property type="entry name" value="LeuE"/>
    <property type="match status" value="1"/>
</dbReference>
<accession>A0A844HQY7</accession>
<proteinExistence type="predicted"/>
<reference evidence="7 8" key="1">
    <citation type="submission" date="2019-11" db="EMBL/GenBank/DDBJ databases">
        <authorList>
            <person name="Dong K."/>
        </authorList>
    </citation>
    <scope>NUCLEOTIDE SEQUENCE [LARGE SCALE GENOMIC DNA]</scope>
    <source>
        <strain evidence="7 8">NBRC 112902</strain>
    </source>
</reference>
<evidence type="ECO:0000313" key="8">
    <source>
        <dbReference type="Proteomes" id="UP000449846"/>
    </source>
</evidence>
<dbReference type="GO" id="GO:0005886">
    <property type="term" value="C:plasma membrane"/>
    <property type="evidence" value="ECO:0007669"/>
    <property type="project" value="UniProtKB-SubCell"/>
</dbReference>
<dbReference type="GO" id="GO:0015171">
    <property type="term" value="F:amino acid transmembrane transporter activity"/>
    <property type="evidence" value="ECO:0007669"/>
    <property type="project" value="TreeGrafter"/>
</dbReference>
<name>A0A844HQY7_9RHOB</name>
<evidence type="ECO:0000256" key="5">
    <source>
        <dbReference type="ARBA" id="ARBA00023136"/>
    </source>
</evidence>
<feature type="transmembrane region" description="Helical" evidence="6">
    <location>
        <begin position="146"/>
        <end position="170"/>
    </location>
</feature>
<keyword evidence="8" id="KW-1185">Reference proteome</keyword>
<dbReference type="Proteomes" id="UP000449846">
    <property type="component" value="Unassembled WGS sequence"/>
</dbReference>
<evidence type="ECO:0000256" key="2">
    <source>
        <dbReference type="ARBA" id="ARBA00022475"/>
    </source>
</evidence>
<dbReference type="PANTHER" id="PTHR30086:SF20">
    <property type="entry name" value="ARGININE EXPORTER PROTEIN ARGO-RELATED"/>
    <property type="match status" value="1"/>
</dbReference>
<keyword evidence="3 6" id="KW-0812">Transmembrane</keyword>
<organism evidence="7 8">
    <name type="scientific">Paracoccus litorisediminis</name>
    <dbReference type="NCBI Taxonomy" id="2006130"/>
    <lineage>
        <taxon>Bacteria</taxon>
        <taxon>Pseudomonadati</taxon>
        <taxon>Pseudomonadota</taxon>
        <taxon>Alphaproteobacteria</taxon>
        <taxon>Rhodobacterales</taxon>
        <taxon>Paracoccaceae</taxon>
        <taxon>Paracoccus</taxon>
    </lineage>
</organism>
<evidence type="ECO:0000256" key="1">
    <source>
        <dbReference type="ARBA" id="ARBA00004651"/>
    </source>
</evidence>
<evidence type="ECO:0000256" key="3">
    <source>
        <dbReference type="ARBA" id="ARBA00022692"/>
    </source>
</evidence>
<feature type="transmembrane region" description="Helical" evidence="6">
    <location>
        <begin position="6"/>
        <end position="29"/>
    </location>
</feature>
<evidence type="ECO:0000256" key="6">
    <source>
        <dbReference type="SAM" id="Phobius"/>
    </source>
</evidence>
<dbReference type="EMBL" id="WMIG01000030">
    <property type="protein sequence ID" value="MTH62290.1"/>
    <property type="molecule type" value="Genomic_DNA"/>
</dbReference>
<sequence>MPELTAMIGFSALALGMVLTPGPNMIYLISRTLCQGSRAGLVSLGGVALGFVVYMLCAVLGITAIVMAVPYAYDALRIAGAIYLGWLAWQALRPNGRNVFQFRELPPDSPRRLFVMGFLTNLLNPKAAVLYLSLLPQFINPAQGPVLTQALTLGTTQIAISLTVNALIILSAGRAARFLGDHPGWSMVQRRLMGTVLAGLALHMLRETRR</sequence>
<dbReference type="PANTHER" id="PTHR30086">
    <property type="entry name" value="ARGININE EXPORTER PROTEIN ARGO"/>
    <property type="match status" value="1"/>
</dbReference>
<feature type="transmembrane region" description="Helical" evidence="6">
    <location>
        <begin position="75"/>
        <end position="92"/>
    </location>
</feature>
<comment type="caution">
    <text evidence="7">The sequence shown here is derived from an EMBL/GenBank/DDBJ whole genome shotgun (WGS) entry which is preliminary data.</text>
</comment>
<feature type="transmembrane region" description="Helical" evidence="6">
    <location>
        <begin position="113"/>
        <end position="134"/>
    </location>
</feature>
<dbReference type="RefSeq" id="WP_155042238.1">
    <property type="nucleotide sequence ID" value="NZ_JBHGCD010000034.1"/>
</dbReference>
<keyword evidence="4 6" id="KW-1133">Transmembrane helix</keyword>
<dbReference type="InterPro" id="IPR001123">
    <property type="entry name" value="LeuE-type"/>
</dbReference>
<dbReference type="AlphaFoldDB" id="A0A844HQY7"/>
<dbReference type="Pfam" id="PF01810">
    <property type="entry name" value="LysE"/>
    <property type="match status" value="1"/>
</dbReference>
<protein>
    <submittedName>
        <fullName evidence="7">LysE family translocator</fullName>
    </submittedName>
</protein>
<feature type="transmembrane region" description="Helical" evidence="6">
    <location>
        <begin position="41"/>
        <end position="69"/>
    </location>
</feature>
<gene>
    <name evidence="7" type="ORF">GL300_24180</name>
</gene>
<keyword evidence="2" id="KW-1003">Cell membrane</keyword>
<evidence type="ECO:0000256" key="4">
    <source>
        <dbReference type="ARBA" id="ARBA00022989"/>
    </source>
</evidence>
<comment type="subcellular location">
    <subcellularLocation>
        <location evidence="1">Cell membrane</location>
        <topology evidence="1">Multi-pass membrane protein</topology>
    </subcellularLocation>
</comment>
<keyword evidence="5 6" id="KW-0472">Membrane</keyword>
<evidence type="ECO:0000313" key="7">
    <source>
        <dbReference type="EMBL" id="MTH62290.1"/>
    </source>
</evidence>
<dbReference type="OrthoDB" id="9804822at2"/>